<evidence type="ECO:0000313" key="6">
    <source>
        <dbReference type="EMBL" id="MDS1269189.1"/>
    </source>
</evidence>
<dbReference type="Gene3D" id="3.40.50.300">
    <property type="entry name" value="P-loop containing nucleotide triphosphate hydrolases"/>
    <property type="match status" value="1"/>
</dbReference>
<accession>A0ABU2H1L4</accession>
<keyword evidence="3" id="KW-0547">Nucleotide-binding</keyword>
<dbReference type="PANTHER" id="PTHR42734:SF5">
    <property type="entry name" value="IRON TRANSPORT SYSTEM ATP-BINDING PROTEIN HI_0361-RELATED"/>
    <property type="match status" value="1"/>
</dbReference>
<organism evidence="6 7">
    <name type="scientific">Lipingzhangella rawalii</name>
    <dbReference type="NCBI Taxonomy" id="2055835"/>
    <lineage>
        <taxon>Bacteria</taxon>
        <taxon>Bacillati</taxon>
        <taxon>Actinomycetota</taxon>
        <taxon>Actinomycetes</taxon>
        <taxon>Streptosporangiales</taxon>
        <taxon>Nocardiopsidaceae</taxon>
        <taxon>Lipingzhangella</taxon>
    </lineage>
</organism>
<evidence type="ECO:0000256" key="4">
    <source>
        <dbReference type="ARBA" id="ARBA00022840"/>
    </source>
</evidence>
<dbReference type="PROSITE" id="PS50893">
    <property type="entry name" value="ABC_TRANSPORTER_2"/>
    <property type="match status" value="1"/>
</dbReference>
<dbReference type="EMBL" id="JAVLVT010000001">
    <property type="protein sequence ID" value="MDS1269189.1"/>
    <property type="molecule type" value="Genomic_DNA"/>
</dbReference>
<dbReference type="RefSeq" id="WP_310910695.1">
    <property type="nucleotide sequence ID" value="NZ_JAVLVT010000001.1"/>
</dbReference>
<evidence type="ECO:0000256" key="1">
    <source>
        <dbReference type="ARBA" id="ARBA00005417"/>
    </source>
</evidence>
<protein>
    <submittedName>
        <fullName evidence="6">Metal ABC transporter ATP-binding protein</fullName>
    </submittedName>
</protein>
<evidence type="ECO:0000313" key="7">
    <source>
        <dbReference type="Proteomes" id="UP001250214"/>
    </source>
</evidence>
<name>A0ABU2H1L4_9ACTN</name>
<dbReference type="PANTHER" id="PTHR42734">
    <property type="entry name" value="METAL TRANSPORT SYSTEM ATP-BINDING PROTEIN TM_0124-RELATED"/>
    <property type="match status" value="1"/>
</dbReference>
<dbReference type="PROSITE" id="PS00211">
    <property type="entry name" value="ABC_TRANSPORTER_1"/>
    <property type="match status" value="1"/>
</dbReference>
<feature type="domain" description="ABC transporter" evidence="5">
    <location>
        <begin position="8"/>
        <end position="242"/>
    </location>
</feature>
<dbReference type="GO" id="GO:0005524">
    <property type="term" value="F:ATP binding"/>
    <property type="evidence" value="ECO:0007669"/>
    <property type="project" value="UniProtKB-KW"/>
</dbReference>
<keyword evidence="4 6" id="KW-0067">ATP-binding</keyword>
<dbReference type="Proteomes" id="UP001250214">
    <property type="component" value="Unassembled WGS sequence"/>
</dbReference>
<dbReference type="InterPro" id="IPR003439">
    <property type="entry name" value="ABC_transporter-like_ATP-bd"/>
</dbReference>
<keyword evidence="7" id="KW-1185">Reference proteome</keyword>
<comment type="similarity">
    <text evidence="1">Belongs to the ABC transporter superfamily.</text>
</comment>
<dbReference type="InterPro" id="IPR017871">
    <property type="entry name" value="ABC_transporter-like_CS"/>
</dbReference>
<dbReference type="CDD" id="cd03235">
    <property type="entry name" value="ABC_Metallic_Cations"/>
    <property type="match status" value="1"/>
</dbReference>
<proteinExistence type="inferred from homology"/>
<dbReference type="SMART" id="SM00382">
    <property type="entry name" value="AAA"/>
    <property type="match status" value="1"/>
</dbReference>
<dbReference type="InterPro" id="IPR003593">
    <property type="entry name" value="AAA+_ATPase"/>
</dbReference>
<gene>
    <name evidence="6" type="ORF">RIF23_02635</name>
</gene>
<reference evidence="7" key="1">
    <citation type="submission" date="2023-07" db="EMBL/GenBank/DDBJ databases">
        <title>Novel species in the genus Lipingzhangella isolated from Sambhar Salt Lake.</title>
        <authorList>
            <person name="Jiya N."/>
            <person name="Kajale S."/>
            <person name="Sharma A."/>
        </authorList>
    </citation>
    <scope>NUCLEOTIDE SEQUENCE [LARGE SCALE GENOMIC DNA]</scope>
    <source>
        <strain evidence="7">LS1_29</strain>
    </source>
</reference>
<dbReference type="InterPro" id="IPR050153">
    <property type="entry name" value="Metal_Ion_Import_ABC"/>
</dbReference>
<comment type="caution">
    <text evidence="6">The sequence shown here is derived from an EMBL/GenBank/DDBJ whole genome shotgun (WGS) entry which is preliminary data.</text>
</comment>
<evidence type="ECO:0000256" key="3">
    <source>
        <dbReference type="ARBA" id="ARBA00022741"/>
    </source>
</evidence>
<dbReference type="Pfam" id="PF00005">
    <property type="entry name" value="ABC_tran"/>
    <property type="match status" value="1"/>
</dbReference>
<dbReference type="InterPro" id="IPR027417">
    <property type="entry name" value="P-loop_NTPase"/>
</dbReference>
<sequence>MTTVPPAVAADRVTVRYGEVQALTEVSLTVGPGRICGLIGANGSGKSSFFGALTGLVPLSSGTVALHGQPPSRARSQGLVAYVPQAERVDWSFPVRVRDMVMMGRYAHMGITRRPRTGDHAAVDNGLDRLGLRELAHRQIGELSGGQRKRAFVARAIAQGAAVLLLDEPFAGVDARSQHTLTMVLRDLAATGHTVVVSTHDLGNLTTLCDEVALLHQCLLAHGPPQTVLTSEHLAGIFTVPTAPLGAQP</sequence>
<evidence type="ECO:0000256" key="2">
    <source>
        <dbReference type="ARBA" id="ARBA00022448"/>
    </source>
</evidence>
<dbReference type="SUPFAM" id="SSF52540">
    <property type="entry name" value="P-loop containing nucleoside triphosphate hydrolases"/>
    <property type="match status" value="1"/>
</dbReference>
<keyword evidence="2" id="KW-0813">Transport</keyword>
<evidence type="ECO:0000259" key="5">
    <source>
        <dbReference type="PROSITE" id="PS50893"/>
    </source>
</evidence>